<evidence type="ECO:0000256" key="2">
    <source>
        <dbReference type="ARBA" id="ARBA00022833"/>
    </source>
</evidence>
<feature type="compositionally biased region" description="Basic and acidic residues" evidence="4">
    <location>
        <begin position="101"/>
        <end position="110"/>
    </location>
</feature>
<dbReference type="InterPro" id="IPR001841">
    <property type="entry name" value="Znf_RING"/>
</dbReference>
<dbReference type="CDD" id="cd16472">
    <property type="entry name" value="RING-H2_RNF38-like"/>
    <property type="match status" value="1"/>
</dbReference>
<dbReference type="AlphaFoldDB" id="A0AAV4C619"/>
<reference evidence="6 7" key="1">
    <citation type="journal article" date="2021" name="Elife">
        <title>Chloroplast acquisition without the gene transfer in kleptoplastic sea slugs, Plakobranchus ocellatus.</title>
        <authorList>
            <person name="Maeda T."/>
            <person name="Takahashi S."/>
            <person name="Yoshida T."/>
            <person name="Shimamura S."/>
            <person name="Takaki Y."/>
            <person name="Nagai Y."/>
            <person name="Toyoda A."/>
            <person name="Suzuki Y."/>
            <person name="Arimoto A."/>
            <person name="Ishii H."/>
            <person name="Satoh N."/>
            <person name="Nishiyama T."/>
            <person name="Hasebe M."/>
            <person name="Maruyama T."/>
            <person name="Minagawa J."/>
            <person name="Obokata J."/>
            <person name="Shigenobu S."/>
        </authorList>
    </citation>
    <scope>NUCLEOTIDE SEQUENCE [LARGE SCALE GENOMIC DNA]</scope>
</reference>
<dbReference type="GO" id="GO:0016567">
    <property type="term" value="P:protein ubiquitination"/>
    <property type="evidence" value="ECO:0007669"/>
    <property type="project" value="TreeGrafter"/>
</dbReference>
<evidence type="ECO:0000259" key="5">
    <source>
        <dbReference type="PROSITE" id="PS50089"/>
    </source>
</evidence>
<feature type="domain" description="RING-type" evidence="5">
    <location>
        <begin position="166"/>
        <end position="207"/>
    </location>
</feature>
<feature type="region of interest" description="Disordered" evidence="4">
    <location>
        <begin position="1"/>
        <end position="126"/>
    </location>
</feature>
<keyword evidence="7" id="KW-1185">Reference proteome</keyword>
<keyword evidence="1 3" id="KW-0479">Metal-binding</keyword>
<feature type="compositionally biased region" description="Polar residues" evidence="4">
    <location>
        <begin position="1"/>
        <end position="74"/>
    </location>
</feature>
<dbReference type="EMBL" id="BLXT01005884">
    <property type="protein sequence ID" value="GFO27140.1"/>
    <property type="molecule type" value="Genomic_DNA"/>
</dbReference>
<dbReference type="SUPFAM" id="SSF57850">
    <property type="entry name" value="RING/U-box"/>
    <property type="match status" value="1"/>
</dbReference>
<dbReference type="Pfam" id="PF13639">
    <property type="entry name" value="zf-RING_2"/>
    <property type="match status" value="1"/>
</dbReference>
<proteinExistence type="predicted"/>
<gene>
    <name evidence="6" type="ORF">PoB_005364500</name>
</gene>
<evidence type="ECO:0000313" key="7">
    <source>
        <dbReference type="Proteomes" id="UP000735302"/>
    </source>
</evidence>
<dbReference type="FunFam" id="3.30.40.10:FF:000388">
    <property type="entry name" value="Putative RING zinc finger domain superfamily protein"/>
    <property type="match status" value="1"/>
</dbReference>
<dbReference type="PANTHER" id="PTHR46171:SF3">
    <property type="entry name" value="GH10160P"/>
    <property type="match status" value="1"/>
</dbReference>
<dbReference type="InterPro" id="IPR013083">
    <property type="entry name" value="Znf_RING/FYVE/PHD"/>
</dbReference>
<dbReference type="PANTHER" id="PTHR46171">
    <property type="entry name" value="GH10160P"/>
    <property type="match status" value="1"/>
</dbReference>
<keyword evidence="2" id="KW-0862">Zinc</keyword>
<sequence length="217" mass="24326">MAQSQPLPSDRPAQTQSLSANPQVTEVKPTTSDTSGQREAMAQSQPLPSDRPTQTQSNSVSSQELSVQSTPSNSADEREAMASQQPLRLHQPCSVQTQSHPDNRQEHESSLHGNQSEQPNTNSQDHEDRFRVAHPDNGLSEDKIQEIPTRQFSRGAERSGSDQTSCVFCICDFKDKQLLRILPCFHEFHAECVDEWLKTHHTCPVCRHDVTENRSKS</sequence>
<evidence type="ECO:0000256" key="1">
    <source>
        <dbReference type="ARBA" id="ARBA00022771"/>
    </source>
</evidence>
<accession>A0AAV4C619</accession>
<dbReference type="Proteomes" id="UP000735302">
    <property type="component" value="Unassembled WGS sequence"/>
</dbReference>
<name>A0AAV4C619_9GAST</name>
<dbReference type="SMART" id="SM00184">
    <property type="entry name" value="RING"/>
    <property type="match status" value="1"/>
</dbReference>
<keyword evidence="1 3" id="KW-0863">Zinc-finger</keyword>
<evidence type="ECO:0000256" key="4">
    <source>
        <dbReference type="SAM" id="MobiDB-lite"/>
    </source>
</evidence>
<dbReference type="GO" id="GO:0061630">
    <property type="term" value="F:ubiquitin protein ligase activity"/>
    <property type="evidence" value="ECO:0007669"/>
    <property type="project" value="TreeGrafter"/>
</dbReference>
<evidence type="ECO:0000313" key="6">
    <source>
        <dbReference type="EMBL" id="GFO27140.1"/>
    </source>
</evidence>
<protein>
    <submittedName>
        <fullName evidence="6">RING finger protein</fullName>
    </submittedName>
</protein>
<evidence type="ECO:0000256" key="3">
    <source>
        <dbReference type="PROSITE-ProRule" id="PRU00175"/>
    </source>
</evidence>
<feature type="compositionally biased region" description="Polar residues" evidence="4">
    <location>
        <begin position="111"/>
        <end position="123"/>
    </location>
</feature>
<dbReference type="PROSITE" id="PS50089">
    <property type="entry name" value="ZF_RING_2"/>
    <property type="match status" value="1"/>
</dbReference>
<dbReference type="Gene3D" id="3.30.40.10">
    <property type="entry name" value="Zinc/RING finger domain, C3HC4 (zinc finger)"/>
    <property type="match status" value="1"/>
</dbReference>
<comment type="caution">
    <text evidence="6">The sequence shown here is derived from an EMBL/GenBank/DDBJ whole genome shotgun (WGS) entry which is preliminary data.</text>
</comment>
<organism evidence="6 7">
    <name type="scientific">Plakobranchus ocellatus</name>
    <dbReference type="NCBI Taxonomy" id="259542"/>
    <lineage>
        <taxon>Eukaryota</taxon>
        <taxon>Metazoa</taxon>
        <taxon>Spiralia</taxon>
        <taxon>Lophotrochozoa</taxon>
        <taxon>Mollusca</taxon>
        <taxon>Gastropoda</taxon>
        <taxon>Heterobranchia</taxon>
        <taxon>Euthyneura</taxon>
        <taxon>Panpulmonata</taxon>
        <taxon>Sacoglossa</taxon>
        <taxon>Placobranchoidea</taxon>
        <taxon>Plakobranchidae</taxon>
        <taxon>Plakobranchus</taxon>
    </lineage>
</organism>
<dbReference type="GO" id="GO:0008270">
    <property type="term" value="F:zinc ion binding"/>
    <property type="evidence" value="ECO:0007669"/>
    <property type="project" value="UniProtKB-KW"/>
</dbReference>